<gene>
    <name evidence="2" type="ORF">FIBSPDRAFT_798094</name>
</gene>
<feature type="domain" description="BTB" evidence="1">
    <location>
        <begin position="10"/>
        <end position="40"/>
    </location>
</feature>
<dbReference type="AlphaFoldDB" id="A0A166BZE1"/>
<reference evidence="2 3" key="1">
    <citation type="journal article" date="2016" name="Mol. Biol. Evol.">
        <title>Comparative Genomics of Early-Diverging Mushroom-Forming Fungi Provides Insights into the Origins of Lignocellulose Decay Capabilities.</title>
        <authorList>
            <person name="Nagy L.G."/>
            <person name="Riley R."/>
            <person name="Tritt A."/>
            <person name="Adam C."/>
            <person name="Daum C."/>
            <person name="Floudas D."/>
            <person name="Sun H."/>
            <person name="Yadav J.S."/>
            <person name="Pangilinan J."/>
            <person name="Larsson K.H."/>
            <person name="Matsuura K."/>
            <person name="Barry K."/>
            <person name="Labutti K."/>
            <person name="Kuo R."/>
            <person name="Ohm R.A."/>
            <person name="Bhattacharya S.S."/>
            <person name="Shirouzu T."/>
            <person name="Yoshinaga Y."/>
            <person name="Martin F.M."/>
            <person name="Grigoriev I.V."/>
            <person name="Hibbett D.S."/>
        </authorList>
    </citation>
    <scope>NUCLEOTIDE SEQUENCE [LARGE SCALE GENOMIC DNA]</scope>
    <source>
        <strain evidence="2 3">CBS 109695</strain>
    </source>
</reference>
<accession>A0A166BZE1</accession>
<dbReference type="InterPro" id="IPR011333">
    <property type="entry name" value="SKP1/BTB/POZ_sf"/>
</dbReference>
<evidence type="ECO:0000313" key="3">
    <source>
        <dbReference type="Proteomes" id="UP000076532"/>
    </source>
</evidence>
<evidence type="ECO:0000259" key="1">
    <source>
        <dbReference type="PROSITE" id="PS50097"/>
    </source>
</evidence>
<keyword evidence="3" id="KW-1185">Reference proteome</keyword>
<dbReference type="Proteomes" id="UP000076532">
    <property type="component" value="Unassembled WGS sequence"/>
</dbReference>
<dbReference type="SUPFAM" id="SSF54695">
    <property type="entry name" value="POZ domain"/>
    <property type="match status" value="1"/>
</dbReference>
<feature type="non-terminal residue" evidence="2">
    <location>
        <position position="295"/>
    </location>
</feature>
<dbReference type="Pfam" id="PF00651">
    <property type="entry name" value="BTB"/>
    <property type="match status" value="1"/>
</dbReference>
<organism evidence="2 3">
    <name type="scientific">Athelia psychrophila</name>
    <dbReference type="NCBI Taxonomy" id="1759441"/>
    <lineage>
        <taxon>Eukaryota</taxon>
        <taxon>Fungi</taxon>
        <taxon>Dikarya</taxon>
        <taxon>Basidiomycota</taxon>
        <taxon>Agaricomycotina</taxon>
        <taxon>Agaricomycetes</taxon>
        <taxon>Agaricomycetidae</taxon>
        <taxon>Atheliales</taxon>
        <taxon>Atheliaceae</taxon>
        <taxon>Athelia</taxon>
    </lineage>
</organism>
<evidence type="ECO:0000313" key="2">
    <source>
        <dbReference type="EMBL" id="KZP13134.1"/>
    </source>
</evidence>
<dbReference type="PROSITE" id="PS50097">
    <property type="entry name" value="BTB"/>
    <property type="match status" value="1"/>
</dbReference>
<name>A0A166BZE1_9AGAM</name>
<dbReference type="InterPro" id="IPR000210">
    <property type="entry name" value="BTB/POZ_dom"/>
</dbReference>
<proteinExistence type="predicted"/>
<dbReference type="Gene3D" id="3.30.710.10">
    <property type="entry name" value="Potassium Channel Kv1.1, Chain A"/>
    <property type="match status" value="1"/>
</dbReference>
<dbReference type="EMBL" id="KV417637">
    <property type="protein sequence ID" value="KZP13134.1"/>
    <property type="molecule type" value="Genomic_DNA"/>
</dbReference>
<dbReference type="CDD" id="cd18186">
    <property type="entry name" value="BTB_POZ_ZBTB_KLHL-like"/>
    <property type="match status" value="1"/>
</dbReference>
<sequence>MRSDIWYEDGNVILQAGGTQFKVHRSILAENSTVFKDMFSFPQPPSANQELLEGCQIVRLSDTAEEVRCILQAICRREYVAFGRPLPLPILSAFFFLGRKYGIRTLFIEAQERLYKEFPLNLEDMDVSTVGGWGVIKDAPYVDLAIFARKAGLLSILPHILYGCCDSYTPREITAGVLIGLSDDSVRYLPTQDQIICLSGYQAIFKAQAETSHHWIHNLDYFLSFCCVCHSSRLSSLNKRFTPLPVVSGLDTWDDSDFECCGICIDDAKLEHSIGRGAFWELLPSLFDLPSWEEL</sequence>
<dbReference type="SMART" id="SM00225">
    <property type="entry name" value="BTB"/>
    <property type="match status" value="1"/>
</dbReference>
<protein>
    <recommendedName>
        <fullName evidence="1">BTB domain-containing protein</fullName>
    </recommendedName>
</protein>
<dbReference type="OrthoDB" id="3218112at2759"/>